<accession>A0A7I7MC16</accession>
<reference evidence="1 2" key="1">
    <citation type="journal article" date="2019" name="Emerg. Microbes Infect.">
        <title>Comprehensive subspecies identification of 175 nontuberculous mycobacteria species based on 7547 genomic profiles.</title>
        <authorList>
            <person name="Matsumoto Y."/>
            <person name="Kinjo T."/>
            <person name="Motooka D."/>
            <person name="Nabeya D."/>
            <person name="Jung N."/>
            <person name="Uechi K."/>
            <person name="Horii T."/>
            <person name="Iida T."/>
            <person name="Fujita J."/>
            <person name="Nakamura S."/>
        </authorList>
    </citation>
    <scope>NUCLEOTIDE SEQUENCE [LARGE SCALE GENOMIC DNA]</scope>
    <source>
        <strain evidence="1 2">JCM 13323</strain>
    </source>
</reference>
<dbReference type="Gene3D" id="1.10.10.10">
    <property type="entry name" value="Winged helix-like DNA-binding domain superfamily/Winged helix DNA-binding domain"/>
    <property type="match status" value="1"/>
</dbReference>
<proteinExistence type="predicted"/>
<gene>
    <name evidence="1" type="ORF">MPSYJ_28610</name>
</gene>
<dbReference type="AlphaFoldDB" id="A0A7I7MC16"/>
<keyword evidence="2" id="KW-1185">Reference proteome</keyword>
<sequence length="222" mass="24109">MAALSDDMRWRLYDFARAQRRPVSRDEAASAAGISRRLAAFHLDKLVEAGLLQFHFRQPMDARAGRPPKVYALADTELDVSIPTRRHGLLADILAHAVLAENEHGSARVAAACVAHERGVTAAAAASEPVRGGRLSAERTMRLAEKALADYGFEPYPAPQQCVRLRNCPFHPLARQLPKLVCELNLSFARGVLDGLQSETVEAVLAPAGGECCVELRPVALI</sequence>
<dbReference type="KEGG" id="mpsc:MPSYJ_28610"/>
<dbReference type="Proteomes" id="UP000466514">
    <property type="component" value="Chromosome"/>
</dbReference>
<evidence type="ECO:0000313" key="1">
    <source>
        <dbReference type="EMBL" id="BBX69400.1"/>
    </source>
</evidence>
<dbReference type="InterPro" id="IPR036390">
    <property type="entry name" value="WH_DNA-bd_sf"/>
</dbReference>
<dbReference type="SUPFAM" id="SSF46785">
    <property type="entry name" value="Winged helix' DNA-binding domain"/>
    <property type="match status" value="1"/>
</dbReference>
<dbReference type="InterPro" id="IPR036388">
    <property type="entry name" value="WH-like_DNA-bd_sf"/>
</dbReference>
<protein>
    <submittedName>
        <fullName evidence="1">ArsR family transcriptional regulator</fullName>
    </submittedName>
</protein>
<name>A0A7I7MC16_9MYCO</name>
<dbReference type="EMBL" id="AP022574">
    <property type="protein sequence ID" value="BBX69400.1"/>
    <property type="molecule type" value="Genomic_DNA"/>
</dbReference>
<evidence type="ECO:0000313" key="2">
    <source>
        <dbReference type="Proteomes" id="UP000466514"/>
    </source>
</evidence>
<organism evidence="1 2">
    <name type="scientific">Mycolicibacterium psychrotolerans</name>
    <dbReference type="NCBI Taxonomy" id="216929"/>
    <lineage>
        <taxon>Bacteria</taxon>
        <taxon>Bacillati</taxon>
        <taxon>Actinomycetota</taxon>
        <taxon>Actinomycetes</taxon>
        <taxon>Mycobacteriales</taxon>
        <taxon>Mycobacteriaceae</taxon>
        <taxon>Mycolicibacterium</taxon>
    </lineage>
</organism>